<dbReference type="EMBL" id="CP009621">
    <property type="protein sequence ID" value="AKD04224.1"/>
    <property type="molecule type" value="Genomic_DNA"/>
</dbReference>
<dbReference type="InterPro" id="IPR036291">
    <property type="entry name" value="NAD(P)-bd_dom_sf"/>
</dbReference>
<feature type="domain" description="NAD-dependent epimerase/dehydratase" evidence="1">
    <location>
        <begin position="5"/>
        <end position="227"/>
    </location>
</feature>
<accession>A0A0E3ZGM2</accession>
<dbReference type="RefSeq" id="WP_046311900.1">
    <property type="nucleotide sequence ID" value="NZ_CBCSCY010000047.1"/>
</dbReference>
<evidence type="ECO:0000313" key="2">
    <source>
        <dbReference type="EMBL" id="AKD04224.1"/>
    </source>
</evidence>
<keyword evidence="3" id="KW-1185">Reference proteome</keyword>
<dbReference type="KEGG" id="pko:PKOR_15445"/>
<reference evidence="2 3" key="1">
    <citation type="journal article" date="2015" name="Sci. Rep.">
        <title>Unraveling adaptation of Pontibacter korlensis to radiation and infertility in desert through complete genome and comparative transcriptomic analysis.</title>
        <authorList>
            <person name="Dai J."/>
            <person name="Dai W."/>
            <person name="Qiu C."/>
            <person name="Yang Z."/>
            <person name="Zhang Y."/>
            <person name="Zhou M."/>
            <person name="Zhang L."/>
            <person name="Fang C."/>
            <person name="Gao Q."/>
            <person name="Yang Q."/>
            <person name="Li X."/>
            <person name="Wang Z."/>
            <person name="Wang Z."/>
            <person name="Jia Z."/>
            <person name="Chen X."/>
        </authorList>
    </citation>
    <scope>NUCLEOTIDE SEQUENCE [LARGE SCALE GENOMIC DNA]</scope>
    <source>
        <strain evidence="2 3">X14-1T</strain>
    </source>
</reference>
<dbReference type="InterPro" id="IPR001509">
    <property type="entry name" value="Epimerase_deHydtase"/>
</dbReference>
<evidence type="ECO:0000313" key="3">
    <source>
        <dbReference type="Proteomes" id="UP000033109"/>
    </source>
</evidence>
<organism evidence="2 3">
    <name type="scientific">Pontibacter korlensis</name>
    <dbReference type="NCBI Taxonomy" id="400092"/>
    <lineage>
        <taxon>Bacteria</taxon>
        <taxon>Pseudomonadati</taxon>
        <taxon>Bacteroidota</taxon>
        <taxon>Cytophagia</taxon>
        <taxon>Cytophagales</taxon>
        <taxon>Hymenobacteraceae</taxon>
        <taxon>Pontibacter</taxon>
    </lineage>
</organism>
<dbReference type="STRING" id="400092.PKOR_15445"/>
<dbReference type="PATRIC" id="fig|400092.3.peg.3370"/>
<dbReference type="PANTHER" id="PTHR43245">
    <property type="entry name" value="BIFUNCTIONAL POLYMYXIN RESISTANCE PROTEIN ARNA"/>
    <property type="match status" value="1"/>
</dbReference>
<dbReference type="Gene3D" id="3.40.50.720">
    <property type="entry name" value="NAD(P)-binding Rossmann-like Domain"/>
    <property type="match status" value="1"/>
</dbReference>
<dbReference type="InterPro" id="IPR050177">
    <property type="entry name" value="Lipid_A_modif_metabolic_enz"/>
</dbReference>
<dbReference type="Proteomes" id="UP000033109">
    <property type="component" value="Chromosome"/>
</dbReference>
<evidence type="ECO:0000259" key="1">
    <source>
        <dbReference type="Pfam" id="PF01370"/>
    </source>
</evidence>
<proteinExistence type="predicted"/>
<protein>
    <submittedName>
        <fullName evidence="2">UDP-glucose 4-epimerase</fullName>
    </submittedName>
</protein>
<name>A0A0E3ZGM2_9BACT</name>
<gene>
    <name evidence="2" type="ORF">PKOR_15445</name>
</gene>
<dbReference type="OrthoDB" id="1490291at2"/>
<dbReference type="SUPFAM" id="SSF51735">
    <property type="entry name" value="NAD(P)-binding Rossmann-fold domains"/>
    <property type="match status" value="1"/>
</dbReference>
<sequence length="330" mass="36931">MKERVLITGASGFVGYHLIEAALQSGLEVHAAVRPSSEVAHLKPFDIQYTSLDYTDAEALVEELEEKQYHYIIHAAGTTKAKNALAYTRINAGYTKALGQAAAGAKIPLKKFVFLSSLAALGPITYQDMKPIDEQSMAKPVTDYGRSKLLAEKHLSEIERLPLVVLRPTAVYGPREKDIFILFKTLNSGLDPYISKQAQRLSFIYVKDLAKAVIQALGLKEHHVTYNLSDGNCYDRYALANITKRVLGKKAVRFHLPMIVVRVVAQVLEAAFASRSKVPALNKEKLNELTAENWNCSIEKISKEMGYVPEYDLEKGLVQTLQWYKENSWL</sequence>
<dbReference type="AlphaFoldDB" id="A0A0E3ZGM2"/>
<dbReference type="PANTHER" id="PTHR43245:SF58">
    <property type="entry name" value="BLL5923 PROTEIN"/>
    <property type="match status" value="1"/>
</dbReference>
<dbReference type="Pfam" id="PF01370">
    <property type="entry name" value="Epimerase"/>
    <property type="match status" value="1"/>
</dbReference>
<dbReference type="HOGENOM" id="CLU_007383_6_1_10"/>